<dbReference type="Proteomes" id="UP000275461">
    <property type="component" value="Unassembled WGS sequence"/>
</dbReference>
<evidence type="ECO:0000313" key="3">
    <source>
        <dbReference type="Proteomes" id="UP000275461"/>
    </source>
</evidence>
<evidence type="ECO:0000313" key="2">
    <source>
        <dbReference type="EMBL" id="RLK46200.1"/>
    </source>
</evidence>
<dbReference type="EMBL" id="RCDA01000009">
    <property type="protein sequence ID" value="RLK46200.1"/>
    <property type="molecule type" value="Genomic_DNA"/>
</dbReference>
<feature type="region of interest" description="Disordered" evidence="1">
    <location>
        <begin position="42"/>
        <end position="128"/>
    </location>
</feature>
<sequence length="128" mass="12969">GREIHQVAGMNLVLEAGAEITLQAGGSFIKIDPAGITLSGAAIRMNSGGSPGSGSGQQASPPERPREISPPSFNRVPSTGGRSDGDTEQPEAAPLGDRAILLDVTSGERDGQQARLHDGQGPETGGSE</sequence>
<feature type="compositionally biased region" description="Basic and acidic residues" evidence="1">
    <location>
        <begin position="106"/>
        <end position="120"/>
    </location>
</feature>
<feature type="non-terminal residue" evidence="2">
    <location>
        <position position="1"/>
    </location>
</feature>
<evidence type="ECO:0008006" key="4">
    <source>
        <dbReference type="Google" id="ProtNLM"/>
    </source>
</evidence>
<dbReference type="AlphaFoldDB" id="A0A498BZA4"/>
<reference evidence="2 3" key="1">
    <citation type="submission" date="2018-10" db="EMBL/GenBank/DDBJ databases">
        <title>Genomic Encyclopedia of Type Strains, Phase IV (KMG-IV): sequencing the most valuable type-strain genomes for metagenomic binning, comparative biology and taxonomic classification.</title>
        <authorList>
            <person name="Goeker M."/>
        </authorList>
    </citation>
    <scope>NUCLEOTIDE SEQUENCE [LARGE SCALE GENOMIC DNA]</scope>
    <source>
        <strain evidence="2 3">DSM 12769</strain>
    </source>
</reference>
<organism evidence="2 3">
    <name type="scientific">Alkalispirillum mobile</name>
    <dbReference type="NCBI Taxonomy" id="85925"/>
    <lineage>
        <taxon>Bacteria</taxon>
        <taxon>Pseudomonadati</taxon>
        <taxon>Pseudomonadota</taxon>
        <taxon>Gammaproteobacteria</taxon>
        <taxon>Chromatiales</taxon>
        <taxon>Ectothiorhodospiraceae</taxon>
        <taxon>Alkalispirillum</taxon>
    </lineage>
</organism>
<gene>
    <name evidence="2" type="ORF">DFR31_2751</name>
</gene>
<evidence type="ECO:0000256" key="1">
    <source>
        <dbReference type="SAM" id="MobiDB-lite"/>
    </source>
</evidence>
<proteinExistence type="predicted"/>
<protein>
    <recommendedName>
        <fullName evidence="4">Type VI secretion system secreted protein VgrG</fullName>
    </recommendedName>
</protein>
<comment type="caution">
    <text evidence="2">The sequence shown here is derived from an EMBL/GenBank/DDBJ whole genome shotgun (WGS) entry which is preliminary data.</text>
</comment>
<keyword evidence="3" id="KW-1185">Reference proteome</keyword>
<accession>A0A498BZA4</accession>
<name>A0A498BZA4_9GAMM</name>